<keyword evidence="6" id="KW-0862">Zinc</keyword>
<evidence type="ECO:0000259" key="10">
    <source>
        <dbReference type="Pfam" id="PF04998"/>
    </source>
</evidence>
<gene>
    <name evidence="12" type="primary">rpoC2</name>
</gene>
<feature type="domain" description="RNA polymerase Rpb1" evidence="11">
    <location>
        <begin position="87"/>
        <end position="165"/>
    </location>
</feature>
<evidence type="ECO:0000256" key="5">
    <source>
        <dbReference type="ARBA" id="ARBA00022723"/>
    </source>
</evidence>
<dbReference type="EC" id="2.7.7.6" evidence="1"/>
<keyword evidence="7" id="KW-0804">Transcription</keyword>
<dbReference type="InterPro" id="IPR012756">
    <property type="entry name" value="DNA-dir_RpoC2_beta_pp"/>
</dbReference>
<organism evidence="12">
    <name type="scientific">Eutreptia viridis</name>
    <dbReference type="NCBI Taxonomy" id="96908"/>
    <lineage>
        <taxon>Eukaryota</taxon>
        <taxon>Discoba</taxon>
        <taxon>Euglenozoa</taxon>
        <taxon>Euglenida</taxon>
        <taxon>Spirocuta</taxon>
        <taxon>Euglenophyceae</taxon>
        <taxon>Eutreptiales</taxon>
        <taxon>Eutreptiaceae</taxon>
        <taxon>Eutreptia</taxon>
    </lineage>
</organism>
<dbReference type="GO" id="GO:0003899">
    <property type="term" value="F:DNA-directed RNA polymerase activity"/>
    <property type="evidence" value="ECO:0007669"/>
    <property type="project" value="UniProtKB-EC"/>
</dbReference>
<dbReference type="Gene3D" id="1.10.274.100">
    <property type="entry name" value="RNA polymerase Rpb1, domain 3"/>
    <property type="match status" value="1"/>
</dbReference>
<evidence type="ECO:0000256" key="2">
    <source>
        <dbReference type="ARBA" id="ARBA00022478"/>
    </source>
</evidence>
<dbReference type="GO" id="GO:0003677">
    <property type="term" value="F:DNA binding"/>
    <property type="evidence" value="ECO:0007669"/>
    <property type="project" value="InterPro"/>
</dbReference>
<evidence type="ECO:0000313" key="12">
    <source>
        <dbReference type="EMBL" id="AEQ94248.1"/>
    </source>
</evidence>
<reference evidence="12" key="2">
    <citation type="submission" date="2013-03" db="EMBL/GenBank/DDBJ databases">
        <authorList>
            <person name="Wiegert K.E."/>
            <person name="Bennett M.S."/>
            <person name="Triemer R.E."/>
        </authorList>
    </citation>
    <scope>NUCLEOTIDE SEQUENCE</scope>
</reference>
<accession>H8ZXH9</accession>
<dbReference type="SUPFAM" id="SSF64484">
    <property type="entry name" value="beta and beta-prime subunits of DNA dependent RNA-polymerase"/>
    <property type="match status" value="1"/>
</dbReference>
<evidence type="ECO:0000259" key="11">
    <source>
        <dbReference type="Pfam" id="PF05000"/>
    </source>
</evidence>
<keyword evidence="3" id="KW-0808">Transferase</keyword>
<dbReference type="InterPro" id="IPR007081">
    <property type="entry name" value="RNA_pol_Rpb1_5"/>
</dbReference>
<dbReference type="Gene3D" id="1.10.132.30">
    <property type="match status" value="1"/>
</dbReference>
<dbReference type="CDD" id="cd02655">
    <property type="entry name" value="RNAP_beta'_C"/>
    <property type="match status" value="1"/>
</dbReference>
<dbReference type="GO" id="GO:0000428">
    <property type="term" value="C:DNA-directed RNA polymerase complex"/>
    <property type="evidence" value="ECO:0007669"/>
    <property type="project" value="UniProtKB-KW"/>
</dbReference>
<dbReference type="InterPro" id="IPR042102">
    <property type="entry name" value="RNA_pol_Rpb1_3_sf"/>
</dbReference>
<dbReference type="AlphaFoldDB" id="H8ZXH9"/>
<reference evidence="12" key="1">
    <citation type="journal article" date="2012" name="Protist">
        <title>Evolution of the chloroplast genome in photosynthetic euglenoids: a comparison of Eutreptia viridis and Euglena gracilis (Euglenophyta).</title>
        <authorList>
            <person name="Wiegert K.E."/>
            <person name="Bennett M.S."/>
            <person name="Triemer R.E."/>
        </authorList>
    </citation>
    <scope>NUCLEOTIDE SEQUENCE</scope>
</reference>
<keyword evidence="12" id="KW-0934">Plastid</keyword>
<dbReference type="InterPro" id="IPR007083">
    <property type="entry name" value="RNA_pol_Rpb1_4"/>
</dbReference>
<dbReference type="GO" id="GO:0006351">
    <property type="term" value="P:DNA-templated transcription"/>
    <property type="evidence" value="ECO:0007669"/>
    <property type="project" value="InterPro"/>
</dbReference>
<dbReference type="InterPro" id="IPR038120">
    <property type="entry name" value="Rpb1_funnel_sf"/>
</dbReference>
<comment type="catalytic activity">
    <reaction evidence="8">
        <text>RNA(n) + a ribonucleoside 5'-triphosphate = RNA(n+1) + diphosphate</text>
        <dbReference type="Rhea" id="RHEA:21248"/>
        <dbReference type="Rhea" id="RHEA-COMP:14527"/>
        <dbReference type="Rhea" id="RHEA-COMP:17342"/>
        <dbReference type="ChEBI" id="CHEBI:33019"/>
        <dbReference type="ChEBI" id="CHEBI:61557"/>
        <dbReference type="ChEBI" id="CHEBI:140395"/>
        <dbReference type="EC" id="2.7.7.6"/>
    </reaction>
</comment>
<name>H8ZXH9_9EUGL</name>
<proteinExistence type="predicted"/>
<geneLocation type="chloroplast" evidence="12"/>
<dbReference type="Gene3D" id="1.10.1790.20">
    <property type="match status" value="1"/>
</dbReference>
<protein>
    <recommendedName>
        <fullName evidence="1">DNA-directed RNA polymerase</fullName>
        <ecNumber evidence="1">2.7.7.6</ecNumber>
    </recommendedName>
</protein>
<feature type="domain" description="RNA polymerase Rpb1" evidence="10">
    <location>
        <begin position="168"/>
        <end position="434"/>
    </location>
</feature>
<evidence type="ECO:0000256" key="3">
    <source>
        <dbReference type="ARBA" id="ARBA00022679"/>
    </source>
</evidence>
<keyword evidence="12" id="KW-0150">Chloroplast</keyword>
<keyword evidence="5" id="KW-0479">Metal-binding</keyword>
<evidence type="ECO:0000256" key="6">
    <source>
        <dbReference type="ARBA" id="ARBA00022833"/>
    </source>
</evidence>
<dbReference type="GO" id="GO:0046872">
    <property type="term" value="F:metal ion binding"/>
    <property type="evidence" value="ECO:0007669"/>
    <property type="project" value="UniProtKB-KW"/>
</dbReference>
<dbReference type="Pfam" id="PF04998">
    <property type="entry name" value="RNA_pol_Rpb1_5"/>
    <property type="match status" value="1"/>
</dbReference>
<keyword evidence="2" id="KW-0240">DNA-directed RNA polymerase</keyword>
<dbReference type="InterPro" id="IPR045867">
    <property type="entry name" value="DNA-dir_RpoC_beta_prime"/>
</dbReference>
<evidence type="ECO:0000259" key="9">
    <source>
        <dbReference type="Pfam" id="PF04983"/>
    </source>
</evidence>
<keyword evidence="4" id="KW-0548">Nucleotidyltransferase</keyword>
<dbReference type="NCBIfam" id="TIGR02388">
    <property type="entry name" value="rpoC2_cyan"/>
    <property type="match status" value="1"/>
</dbReference>
<dbReference type="EMBL" id="JN643723">
    <property type="protein sequence ID" value="AEQ94248.1"/>
    <property type="molecule type" value="Genomic_DNA"/>
</dbReference>
<dbReference type="PANTHER" id="PTHR19376:SF68">
    <property type="entry name" value="DNA-DIRECTED RNA POLYMERASE SUBUNIT BETA"/>
    <property type="match status" value="1"/>
</dbReference>
<evidence type="ECO:0000256" key="1">
    <source>
        <dbReference type="ARBA" id="ARBA00012418"/>
    </source>
</evidence>
<dbReference type="PANTHER" id="PTHR19376">
    <property type="entry name" value="DNA-DIRECTED RNA POLYMERASE"/>
    <property type="match status" value="1"/>
</dbReference>
<dbReference type="Pfam" id="PF05000">
    <property type="entry name" value="RNA_pol_Rpb1_4"/>
    <property type="match status" value="1"/>
</dbReference>
<feature type="domain" description="RNA polymerase Rpb1" evidence="9">
    <location>
        <begin position="5"/>
        <end position="58"/>
    </location>
</feature>
<dbReference type="InterPro" id="IPR007066">
    <property type="entry name" value="RNA_pol_Rpb1_3"/>
</dbReference>
<sequence length="866" mass="100351">MKFFFCNTKFNKKEIQKLILWFLLNHGTKKTSNLIDKIKTLSFQYATKSGFSIGIEDLKIPDIKQYLIKNTEKEILKNEKLYLLGNITNIQRLQKIIEIWNTSNEILTKELIQNFRQSNTLNPVYISALSGARGNISQVKQLVGMRGLMSDSKGEIIDLPIQSNFKEGLNITEYLISCYGARKGLIDTALKTSNSGYLTRKLVDVAHSLIIKQLDCKTLQGLLVTPLIKNKKTYLTIKQRISGRILAKNITDKNKKIIASQGQDICNYLAKKIIQKKHENTNIYIRSALTCLTQKSLCQLCYGWNLTYNRLVEIGETVGILAAQSIGEPGTQLTMRTFHTGGIFSGTIKEKIYSPHDGIVQYFLNNSERKIKTKHGEHAILTTLKQNIYIKKNKFSSTKILIPAFSLIYIKPNQKVRKKEIIAEISTYEEVFLKNKEKILKTVKEIKANNEGQIYIQNFEKNKKITWIMNGKIMSSLLLISTLILKRKIFLTNQIEEKINMKKNYKKKQTTNLYKKYFYIFKIRQQKSNFREKTSNYKKIVQKYNENYFKHLKKFYKNSEKRREKNKYKKTQPEIKKLSERKQCLLYTEQNTIIFIKYLQNKNTIGDTIRKKLKNKIICGQIIGIQKNIIILRKGSPYLTPKRTKIYFKNGDLIAKNNTLSYATELKSKTGDIVQGLPKIEELLEAKITKNLQPLYNNPHKKLREYFLLYKKYTRNLASKKSIEQVQKFLLENIQLVYQAQNINISDKHFEIIIRQMTCKVVISKKGQTNLLIGEKMDLQEIERINKKIEKKAEYEPILQGITKASLETESFISAASFQETIKILTESAIKNKVDWLDGLKENIIIGRLMPAGTGIKNIKTNSGKD</sequence>
<evidence type="ECO:0000256" key="7">
    <source>
        <dbReference type="ARBA" id="ARBA00023163"/>
    </source>
</evidence>
<dbReference type="Gene3D" id="1.10.150.390">
    <property type="match status" value="1"/>
</dbReference>
<evidence type="ECO:0000256" key="8">
    <source>
        <dbReference type="ARBA" id="ARBA00048552"/>
    </source>
</evidence>
<evidence type="ECO:0000256" key="4">
    <source>
        <dbReference type="ARBA" id="ARBA00022695"/>
    </source>
</evidence>
<dbReference type="Pfam" id="PF04983">
    <property type="entry name" value="RNA_pol_Rpb1_3"/>
    <property type="match status" value="1"/>
</dbReference>